<gene>
    <name evidence="7" type="ORF">STAS_28267</name>
</gene>
<dbReference type="AlphaFoldDB" id="A0A5A7R0L8"/>
<feature type="domain" description="HTH myb-type" evidence="6">
    <location>
        <begin position="59"/>
        <end position="119"/>
    </location>
</feature>
<protein>
    <submittedName>
        <fullName evidence="7">Homeodomain-like superfamily protein</fullName>
    </submittedName>
</protein>
<dbReference type="EMBL" id="BKCP01009404">
    <property type="protein sequence ID" value="GER50939.1"/>
    <property type="molecule type" value="Genomic_DNA"/>
</dbReference>
<dbReference type="GO" id="GO:0003677">
    <property type="term" value="F:DNA binding"/>
    <property type="evidence" value="ECO:0007669"/>
    <property type="project" value="UniProtKB-KW"/>
</dbReference>
<organism evidence="7 8">
    <name type="scientific">Striga asiatica</name>
    <name type="common">Asiatic witchweed</name>
    <name type="synonym">Buchnera asiatica</name>
    <dbReference type="NCBI Taxonomy" id="4170"/>
    <lineage>
        <taxon>Eukaryota</taxon>
        <taxon>Viridiplantae</taxon>
        <taxon>Streptophyta</taxon>
        <taxon>Embryophyta</taxon>
        <taxon>Tracheophyta</taxon>
        <taxon>Spermatophyta</taxon>
        <taxon>Magnoliopsida</taxon>
        <taxon>eudicotyledons</taxon>
        <taxon>Gunneridae</taxon>
        <taxon>Pentapetalae</taxon>
        <taxon>asterids</taxon>
        <taxon>lamiids</taxon>
        <taxon>Lamiales</taxon>
        <taxon>Orobanchaceae</taxon>
        <taxon>Buchnereae</taxon>
        <taxon>Striga</taxon>
    </lineage>
</organism>
<dbReference type="PANTHER" id="PTHR31314:SF164">
    <property type="entry name" value="HTH MYB-TYPE DOMAIN-CONTAINING PROTEIN"/>
    <property type="match status" value="1"/>
</dbReference>
<keyword evidence="4" id="KW-0539">Nucleus</keyword>
<feature type="region of interest" description="Disordered" evidence="5">
    <location>
        <begin position="1"/>
        <end position="55"/>
    </location>
</feature>
<sequence length="366" mass="41174">MQTPNCSSSSPSDDAMENSRTTLQNQPRETNGNSSSNSTVDESIKGKKVNSGPVRQYIRSKTPRLRWTPELHLCFVHAVERLGGEERATPKLVLQLMNVKGLSIAHVKSHLQMYRSKKIDDPNQVISEQRLLFDAGDRHIYKLSQLPILQSTNQTPNSSLRYRDSFWANQANPMFKPHNIFSSTTSKMAKNRLSESSTSIGTNCNNTYLSPRVFDFYANRQNSWRLLENDRKIFADQKYDWSTQLAANSTQHNSPHGPYQPCEKTRMAAREVINNSNDSSLKRKVLLSDDANNGLDLSLSLETTRANKKNMKTGSIEDCSDEEHVDDNNSLLSLSLFSSSSTKEVDGIIGKNGEMEIHATNLDLSL</sequence>
<evidence type="ECO:0000313" key="7">
    <source>
        <dbReference type="EMBL" id="GER50939.1"/>
    </source>
</evidence>
<feature type="compositionally biased region" description="Polar residues" evidence="5">
    <location>
        <begin position="1"/>
        <end position="41"/>
    </location>
</feature>
<evidence type="ECO:0000256" key="5">
    <source>
        <dbReference type="SAM" id="MobiDB-lite"/>
    </source>
</evidence>
<keyword evidence="8" id="KW-1185">Reference proteome</keyword>
<evidence type="ECO:0000256" key="2">
    <source>
        <dbReference type="ARBA" id="ARBA00023015"/>
    </source>
</evidence>
<evidence type="ECO:0000256" key="3">
    <source>
        <dbReference type="ARBA" id="ARBA00023163"/>
    </source>
</evidence>
<keyword evidence="3" id="KW-0804">Transcription</keyword>
<accession>A0A5A7R0L8</accession>
<dbReference type="OrthoDB" id="551907at2759"/>
<dbReference type="InterPro" id="IPR006447">
    <property type="entry name" value="Myb_dom_plants"/>
</dbReference>
<comment type="subcellular location">
    <subcellularLocation>
        <location evidence="1">Nucleus</location>
    </subcellularLocation>
</comment>
<dbReference type="GO" id="GO:0005634">
    <property type="term" value="C:nucleus"/>
    <property type="evidence" value="ECO:0007669"/>
    <property type="project" value="UniProtKB-SubCell"/>
</dbReference>
<reference evidence="8" key="1">
    <citation type="journal article" date="2019" name="Curr. Biol.">
        <title>Genome Sequence of Striga asiatica Provides Insight into the Evolution of Plant Parasitism.</title>
        <authorList>
            <person name="Yoshida S."/>
            <person name="Kim S."/>
            <person name="Wafula E.K."/>
            <person name="Tanskanen J."/>
            <person name="Kim Y.M."/>
            <person name="Honaas L."/>
            <person name="Yang Z."/>
            <person name="Spallek T."/>
            <person name="Conn C.E."/>
            <person name="Ichihashi Y."/>
            <person name="Cheong K."/>
            <person name="Cui S."/>
            <person name="Der J.P."/>
            <person name="Gundlach H."/>
            <person name="Jiao Y."/>
            <person name="Hori C."/>
            <person name="Ishida J.K."/>
            <person name="Kasahara H."/>
            <person name="Kiba T."/>
            <person name="Kim M.S."/>
            <person name="Koo N."/>
            <person name="Laohavisit A."/>
            <person name="Lee Y.H."/>
            <person name="Lumba S."/>
            <person name="McCourt P."/>
            <person name="Mortimer J.C."/>
            <person name="Mutuku J.M."/>
            <person name="Nomura T."/>
            <person name="Sasaki-Sekimoto Y."/>
            <person name="Seto Y."/>
            <person name="Wang Y."/>
            <person name="Wakatake T."/>
            <person name="Sakakibara H."/>
            <person name="Demura T."/>
            <person name="Yamaguchi S."/>
            <person name="Yoneyama K."/>
            <person name="Manabe R.I."/>
            <person name="Nelson D.C."/>
            <person name="Schulman A.H."/>
            <person name="Timko M.P."/>
            <person name="dePamphilis C.W."/>
            <person name="Choi D."/>
            <person name="Shirasu K."/>
        </authorList>
    </citation>
    <scope>NUCLEOTIDE SEQUENCE [LARGE SCALE GENOMIC DNA]</scope>
    <source>
        <strain evidence="8">cv. UVA1</strain>
    </source>
</reference>
<dbReference type="InterPro" id="IPR009057">
    <property type="entry name" value="Homeodomain-like_sf"/>
</dbReference>
<evidence type="ECO:0000256" key="4">
    <source>
        <dbReference type="ARBA" id="ARBA00023242"/>
    </source>
</evidence>
<dbReference type="PROSITE" id="PS51294">
    <property type="entry name" value="HTH_MYB"/>
    <property type="match status" value="1"/>
</dbReference>
<name>A0A5A7R0L8_STRAF</name>
<dbReference type="NCBIfam" id="TIGR01557">
    <property type="entry name" value="myb_SHAQKYF"/>
    <property type="match status" value="1"/>
</dbReference>
<dbReference type="GO" id="GO:0003700">
    <property type="term" value="F:DNA-binding transcription factor activity"/>
    <property type="evidence" value="ECO:0007669"/>
    <property type="project" value="InterPro"/>
</dbReference>
<dbReference type="Proteomes" id="UP000325081">
    <property type="component" value="Unassembled WGS sequence"/>
</dbReference>
<dbReference type="PANTHER" id="PTHR31314">
    <property type="entry name" value="MYB FAMILY TRANSCRIPTION FACTOR PHL7-LIKE"/>
    <property type="match status" value="1"/>
</dbReference>
<evidence type="ECO:0000256" key="1">
    <source>
        <dbReference type="ARBA" id="ARBA00004123"/>
    </source>
</evidence>
<dbReference type="Pfam" id="PF00249">
    <property type="entry name" value="Myb_DNA-binding"/>
    <property type="match status" value="1"/>
</dbReference>
<keyword evidence="7" id="KW-0371">Homeobox</keyword>
<dbReference type="FunFam" id="1.10.10.60:FF:000002">
    <property type="entry name" value="Myb family transcription factor"/>
    <property type="match status" value="1"/>
</dbReference>
<dbReference type="InterPro" id="IPR046955">
    <property type="entry name" value="PHR1-like"/>
</dbReference>
<evidence type="ECO:0000313" key="8">
    <source>
        <dbReference type="Proteomes" id="UP000325081"/>
    </source>
</evidence>
<dbReference type="Gene3D" id="1.10.10.60">
    <property type="entry name" value="Homeodomain-like"/>
    <property type="match status" value="1"/>
</dbReference>
<proteinExistence type="predicted"/>
<keyword evidence="2" id="KW-0805">Transcription regulation</keyword>
<comment type="caution">
    <text evidence="7">The sequence shown here is derived from an EMBL/GenBank/DDBJ whole genome shotgun (WGS) entry which is preliminary data.</text>
</comment>
<dbReference type="SUPFAM" id="SSF46689">
    <property type="entry name" value="Homeodomain-like"/>
    <property type="match status" value="1"/>
</dbReference>
<dbReference type="InterPro" id="IPR001005">
    <property type="entry name" value="SANT/Myb"/>
</dbReference>
<dbReference type="InterPro" id="IPR017930">
    <property type="entry name" value="Myb_dom"/>
</dbReference>
<keyword evidence="7" id="KW-0238">DNA-binding</keyword>
<evidence type="ECO:0000259" key="6">
    <source>
        <dbReference type="PROSITE" id="PS51294"/>
    </source>
</evidence>